<gene>
    <name evidence="1" type="ORF">SAMN06265371_106118</name>
</gene>
<sequence>MNTLNNITTNNPTTYFKVTKNDINNHKALLPNKLYEVMEQFVTDMITNNPDLSVNAPKLYKLEILKNAFLNDKLLIQSQITKLNHNELQLLVLVNDEKTKTTTCKATFKFQLKEPFLKAS</sequence>
<accession>A0A238XJW7</accession>
<proteinExistence type="predicted"/>
<dbReference type="Proteomes" id="UP000198384">
    <property type="component" value="Unassembled WGS sequence"/>
</dbReference>
<evidence type="ECO:0000313" key="1">
    <source>
        <dbReference type="EMBL" id="SNR59217.1"/>
    </source>
</evidence>
<dbReference type="OrthoDB" id="1452614at2"/>
<keyword evidence="2" id="KW-1185">Reference proteome</keyword>
<dbReference type="AlphaFoldDB" id="A0A238XJW7"/>
<reference evidence="1 2" key="1">
    <citation type="submission" date="2017-06" db="EMBL/GenBank/DDBJ databases">
        <authorList>
            <person name="Kim H.J."/>
            <person name="Triplett B.A."/>
        </authorList>
    </citation>
    <scope>NUCLEOTIDE SEQUENCE [LARGE SCALE GENOMIC DNA]</scope>
    <source>
        <strain evidence="1 2">DSM 29150</strain>
    </source>
</reference>
<dbReference type="RefSeq" id="WP_089381878.1">
    <property type="nucleotide sequence ID" value="NZ_FZNT01000006.1"/>
</dbReference>
<protein>
    <submittedName>
        <fullName evidence="1">Uncharacterized protein</fullName>
    </submittedName>
</protein>
<evidence type="ECO:0000313" key="2">
    <source>
        <dbReference type="Proteomes" id="UP000198384"/>
    </source>
</evidence>
<name>A0A238XJW7_9FLAO</name>
<dbReference type="EMBL" id="FZNT01000006">
    <property type="protein sequence ID" value="SNR59217.1"/>
    <property type="molecule type" value="Genomic_DNA"/>
</dbReference>
<organism evidence="1 2">
    <name type="scientific">Lutibacter agarilyticus</name>
    <dbReference type="NCBI Taxonomy" id="1109740"/>
    <lineage>
        <taxon>Bacteria</taxon>
        <taxon>Pseudomonadati</taxon>
        <taxon>Bacteroidota</taxon>
        <taxon>Flavobacteriia</taxon>
        <taxon>Flavobacteriales</taxon>
        <taxon>Flavobacteriaceae</taxon>
        <taxon>Lutibacter</taxon>
    </lineage>
</organism>